<comment type="subcellular location">
    <subcellularLocation>
        <location evidence="1">Secreted</location>
    </subcellularLocation>
</comment>
<evidence type="ECO:0000256" key="2">
    <source>
        <dbReference type="ARBA" id="ARBA00022729"/>
    </source>
</evidence>
<accession>A0A382NMP0</accession>
<proteinExistence type="predicted"/>
<dbReference type="PANTHER" id="PTHR34216">
    <property type="match status" value="1"/>
</dbReference>
<name>A0A382NMP0_9ZZZZ</name>
<feature type="domain" description="NodB homology" evidence="3">
    <location>
        <begin position="32"/>
        <end position="287"/>
    </location>
</feature>
<dbReference type="SUPFAM" id="SSF88713">
    <property type="entry name" value="Glycoside hydrolase/deacetylase"/>
    <property type="match status" value="1"/>
</dbReference>
<dbReference type="GO" id="GO:0016810">
    <property type="term" value="F:hydrolase activity, acting on carbon-nitrogen (but not peptide) bonds"/>
    <property type="evidence" value="ECO:0007669"/>
    <property type="project" value="InterPro"/>
</dbReference>
<dbReference type="Gene3D" id="3.20.20.370">
    <property type="entry name" value="Glycoside hydrolase/deacetylase"/>
    <property type="match status" value="1"/>
</dbReference>
<feature type="non-terminal residue" evidence="4">
    <location>
        <position position="1"/>
    </location>
</feature>
<evidence type="ECO:0000256" key="1">
    <source>
        <dbReference type="ARBA" id="ARBA00004613"/>
    </source>
</evidence>
<dbReference type="EMBL" id="UINC01100649">
    <property type="protein sequence ID" value="SVC60861.1"/>
    <property type="molecule type" value="Genomic_DNA"/>
</dbReference>
<organism evidence="4">
    <name type="scientific">marine metagenome</name>
    <dbReference type="NCBI Taxonomy" id="408172"/>
    <lineage>
        <taxon>unclassified sequences</taxon>
        <taxon>metagenomes</taxon>
        <taxon>ecological metagenomes</taxon>
    </lineage>
</organism>
<gene>
    <name evidence="4" type="ORF">METZ01_LOCUS313715</name>
</gene>
<protein>
    <recommendedName>
        <fullName evidence="3">NodB homology domain-containing protein</fullName>
    </recommendedName>
</protein>
<dbReference type="GO" id="GO:0005975">
    <property type="term" value="P:carbohydrate metabolic process"/>
    <property type="evidence" value="ECO:0007669"/>
    <property type="project" value="InterPro"/>
</dbReference>
<dbReference type="InterPro" id="IPR011330">
    <property type="entry name" value="Glyco_hydro/deAcase_b/a-brl"/>
</dbReference>
<dbReference type="Pfam" id="PF01522">
    <property type="entry name" value="Polysacc_deac_1"/>
    <property type="match status" value="1"/>
</dbReference>
<dbReference type="AlphaFoldDB" id="A0A382NMP0"/>
<keyword evidence="2" id="KW-0732">Signal</keyword>
<reference evidence="4" key="1">
    <citation type="submission" date="2018-05" db="EMBL/GenBank/DDBJ databases">
        <authorList>
            <person name="Lanie J.A."/>
            <person name="Ng W.-L."/>
            <person name="Kazmierczak K.M."/>
            <person name="Andrzejewski T.M."/>
            <person name="Davidsen T.M."/>
            <person name="Wayne K.J."/>
            <person name="Tettelin H."/>
            <person name="Glass J.I."/>
            <person name="Rusch D."/>
            <person name="Podicherti R."/>
            <person name="Tsui H.-C.T."/>
            <person name="Winkler M.E."/>
        </authorList>
    </citation>
    <scope>NUCLEOTIDE SEQUENCE</scope>
</reference>
<dbReference type="GO" id="GO:0005576">
    <property type="term" value="C:extracellular region"/>
    <property type="evidence" value="ECO:0007669"/>
    <property type="project" value="UniProtKB-SubCell"/>
</dbReference>
<dbReference type="InterPro" id="IPR002509">
    <property type="entry name" value="NODB_dom"/>
</dbReference>
<sequence length="287" mass="34128">IFLYIGINPLKFNLITPNEFTQKVVNKSIKEFDICLTFDDSLKCQFDIIYPELEKRKLKAFFFVYSGAFSENPPLLEFFRDFRLNFFRNVDEYYELFFETIRCTHSEQYSAFLINYKPDYLSSFPFYTNNDKKYRFLRDTVLFDKYFDVVLSMMKEKDYSISSKKEYLFMSTDNLKKLHESGHSIGLHSHSHPTIIQSLSYKNQLEEYTKNYEFIYSITNEKISSMSHPCGNYNDDTLKILKKLGINVGFRSSLVPSNIRSALEIPREDHTNIINKIRKIENDSLYK</sequence>
<dbReference type="PROSITE" id="PS51677">
    <property type="entry name" value="NODB"/>
    <property type="match status" value="1"/>
</dbReference>
<evidence type="ECO:0000313" key="4">
    <source>
        <dbReference type="EMBL" id="SVC60861.1"/>
    </source>
</evidence>
<dbReference type="CDD" id="cd10918">
    <property type="entry name" value="CE4_NodB_like_5s_6s"/>
    <property type="match status" value="1"/>
</dbReference>
<dbReference type="InterPro" id="IPR051398">
    <property type="entry name" value="Polysacch_Deacetylase"/>
</dbReference>
<dbReference type="PANTHER" id="PTHR34216:SF3">
    <property type="entry name" value="POLY-BETA-1,6-N-ACETYL-D-GLUCOSAMINE N-DEACETYLASE"/>
    <property type="match status" value="1"/>
</dbReference>
<evidence type="ECO:0000259" key="3">
    <source>
        <dbReference type="PROSITE" id="PS51677"/>
    </source>
</evidence>